<comment type="similarity">
    <text evidence="1">Belongs to the membrane fusion protein (MFP) (TC 8.A.1) family.</text>
</comment>
<evidence type="ECO:0000259" key="3">
    <source>
        <dbReference type="Pfam" id="PF25954"/>
    </source>
</evidence>
<evidence type="ECO:0000256" key="2">
    <source>
        <dbReference type="SAM" id="SignalP"/>
    </source>
</evidence>
<dbReference type="InterPro" id="IPR006143">
    <property type="entry name" value="RND_pump_MFP"/>
</dbReference>
<proteinExistence type="inferred from homology"/>
<sequence length="297" mass="33039" precursor="true">MFLNYFDRFAVMQTSQNKSWTIAFVAVLLVVPTAANAETIEAFTEPYLRVALPSPENGVIEKVLVKEGDSVTKKQMLAKLDDAVLRSSLELALAARNATGALEISEADVEMKQQQLDSYRTLQKNGNATPRELARSEMELSQANARLQSVREEQELRHLEYQRVKQQIRQRHLESPIQGVVIAIEKQVGEFVSMTDPVVMQIVQLDALKAVFSVPRRAAIGLESGQMISLDLGYDGETCPGEIVFVSPIANPESNTVRVKVRIANGKREIPSGVTCRWTLPSRSMEATPITTQVSRR</sequence>
<dbReference type="EMBL" id="VRLW01000001">
    <property type="protein sequence ID" value="KAA1257579.1"/>
    <property type="molecule type" value="Genomic_DNA"/>
</dbReference>
<evidence type="ECO:0000313" key="5">
    <source>
        <dbReference type="EMBL" id="KAA1257579.1"/>
    </source>
</evidence>
<dbReference type="PANTHER" id="PTHR30469">
    <property type="entry name" value="MULTIDRUG RESISTANCE PROTEIN MDTA"/>
    <property type="match status" value="1"/>
</dbReference>
<organism evidence="5 6">
    <name type="scientific">Rubripirellula obstinata</name>
    <dbReference type="NCBI Taxonomy" id="406547"/>
    <lineage>
        <taxon>Bacteria</taxon>
        <taxon>Pseudomonadati</taxon>
        <taxon>Planctomycetota</taxon>
        <taxon>Planctomycetia</taxon>
        <taxon>Pirellulales</taxon>
        <taxon>Pirellulaceae</taxon>
        <taxon>Rubripirellula</taxon>
    </lineage>
</organism>
<dbReference type="Gene3D" id="2.40.30.170">
    <property type="match status" value="1"/>
</dbReference>
<reference evidence="5 6" key="1">
    <citation type="submission" date="2019-08" db="EMBL/GenBank/DDBJ databases">
        <title>Deep-cultivation of Planctomycetes and their phenomic and genomic characterization uncovers novel biology.</title>
        <authorList>
            <person name="Wiegand S."/>
            <person name="Jogler M."/>
            <person name="Boedeker C."/>
            <person name="Pinto D."/>
            <person name="Vollmers J."/>
            <person name="Rivas-Marin E."/>
            <person name="Kohn T."/>
            <person name="Peeters S.H."/>
            <person name="Heuer A."/>
            <person name="Rast P."/>
            <person name="Oberbeckmann S."/>
            <person name="Bunk B."/>
            <person name="Jeske O."/>
            <person name="Meyerdierks A."/>
            <person name="Storesund J.E."/>
            <person name="Kallscheuer N."/>
            <person name="Luecker S."/>
            <person name="Lage O.M."/>
            <person name="Pohl T."/>
            <person name="Merkel B.J."/>
            <person name="Hornburger P."/>
            <person name="Mueller R.-W."/>
            <person name="Bruemmer F."/>
            <person name="Labrenz M."/>
            <person name="Spormann A.M."/>
            <person name="Op Den Camp H."/>
            <person name="Overmann J."/>
            <person name="Amann R."/>
            <person name="Jetten M.S.M."/>
            <person name="Mascher T."/>
            <person name="Medema M.H."/>
            <person name="Devos D.P."/>
            <person name="Kaster A.-K."/>
            <person name="Ovreas L."/>
            <person name="Rohde M."/>
            <person name="Galperin M.Y."/>
            <person name="Jogler C."/>
        </authorList>
    </citation>
    <scope>NUCLEOTIDE SEQUENCE [LARGE SCALE GENOMIC DNA]</scope>
    <source>
        <strain evidence="5 6">LF1</strain>
    </source>
</reference>
<evidence type="ECO:0000313" key="6">
    <source>
        <dbReference type="Proteomes" id="UP000322699"/>
    </source>
</evidence>
<feature type="domain" description="YknX-like barrel-sandwich hybrid" evidence="4">
    <location>
        <begin position="53"/>
        <end position="197"/>
    </location>
</feature>
<dbReference type="GO" id="GO:1990281">
    <property type="term" value="C:efflux pump complex"/>
    <property type="evidence" value="ECO:0007669"/>
    <property type="project" value="TreeGrafter"/>
</dbReference>
<evidence type="ECO:0000256" key="1">
    <source>
        <dbReference type="ARBA" id="ARBA00009477"/>
    </source>
</evidence>
<accession>A0A5B1CCX6</accession>
<dbReference type="Pfam" id="PF25954">
    <property type="entry name" value="Beta-barrel_RND_2"/>
    <property type="match status" value="1"/>
</dbReference>
<dbReference type="Proteomes" id="UP000322699">
    <property type="component" value="Unassembled WGS sequence"/>
</dbReference>
<gene>
    <name evidence="5" type="ORF">LF1_00660</name>
</gene>
<evidence type="ECO:0000259" key="4">
    <source>
        <dbReference type="Pfam" id="PF25984"/>
    </source>
</evidence>
<dbReference type="PANTHER" id="PTHR30469:SF15">
    <property type="entry name" value="HLYD FAMILY OF SECRETION PROTEINS"/>
    <property type="match status" value="1"/>
</dbReference>
<keyword evidence="6" id="KW-1185">Reference proteome</keyword>
<feature type="chain" id="PRO_5023065322" evidence="2">
    <location>
        <begin position="38"/>
        <end position="297"/>
    </location>
</feature>
<dbReference type="AlphaFoldDB" id="A0A5B1CCX6"/>
<dbReference type="Gene3D" id="2.40.50.100">
    <property type="match status" value="2"/>
</dbReference>
<dbReference type="NCBIfam" id="TIGR01730">
    <property type="entry name" value="RND_mfp"/>
    <property type="match status" value="1"/>
</dbReference>
<dbReference type="GO" id="GO:0015562">
    <property type="term" value="F:efflux transmembrane transporter activity"/>
    <property type="evidence" value="ECO:0007669"/>
    <property type="project" value="TreeGrafter"/>
</dbReference>
<name>A0A5B1CCX6_9BACT</name>
<keyword evidence="2" id="KW-0732">Signal</keyword>
<dbReference type="InterPro" id="IPR058639">
    <property type="entry name" value="BSH_YknX-like"/>
</dbReference>
<dbReference type="Pfam" id="PF25984">
    <property type="entry name" value="BSH_YknX"/>
    <property type="match status" value="1"/>
</dbReference>
<dbReference type="SUPFAM" id="SSF111369">
    <property type="entry name" value="HlyD-like secretion proteins"/>
    <property type="match status" value="1"/>
</dbReference>
<protein>
    <submittedName>
        <fullName evidence="5">HlyD family secretion protein</fullName>
    </submittedName>
</protein>
<feature type="domain" description="CusB-like beta-barrel" evidence="3">
    <location>
        <begin position="212"/>
        <end position="280"/>
    </location>
</feature>
<feature type="signal peptide" evidence="2">
    <location>
        <begin position="1"/>
        <end position="37"/>
    </location>
</feature>
<comment type="caution">
    <text evidence="5">The sequence shown here is derived from an EMBL/GenBank/DDBJ whole genome shotgun (WGS) entry which is preliminary data.</text>
</comment>
<dbReference type="InterPro" id="IPR058792">
    <property type="entry name" value="Beta-barrel_RND_2"/>
</dbReference>